<dbReference type="EMBL" id="KV419484">
    <property type="protein sequence ID" value="KZS86570.1"/>
    <property type="molecule type" value="Genomic_DNA"/>
</dbReference>
<dbReference type="Proteomes" id="UP000076722">
    <property type="component" value="Unassembled WGS sequence"/>
</dbReference>
<protein>
    <submittedName>
        <fullName evidence="1">Uncharacterized protein</fullName>
    </submittedName>
</protein>
<name>A0A164MC41_9AGAM</name>
<sequence length="113" mass="13051">MRFAWTPDQQPSEFTCDQAAELEKKLFAVEEFLIQEYLIQRLDHSSSESFGSVVPNLVEPSNVETGAPWWPVALQMWRSVGRQLGRMWRWSRKAENLDTSGDVELALPHLAQF</sequence>
<proteinExistence type="predicted"/>
<keyword evidence="2" id="KW-1185">Reference proteome</keyword>
<reference evidence="1 2" key="1">
    <citation type="journal article" date="2016" name="Mol. Biol. Evol.">
        <title>Comparative Genomics of Early-Diverging Mushroom-Forming Fungi Provides Insights into the Origins of Lignocellulose Decay Capabilities.</title>
        <authorList>
            <person name="Nagy L.G."/>
            <person name="Riley R."/>
            <person name="Tritt A."/>
            <person name="Adam C."/>
            <person name="Daum C."/>
            <person name="Floudas D."/>
            <person name="Sun H."/>
            <person name="Yadav J.S."/>
            <person name="Pangilinan J."/>
            <person name="Larsson K.H."/>
            <person name="Matsuura K."/>
            <person name="Barry K."/>
            <person name="Labutti K."/>
            <person name="Kuo R."/>
            <person name="Ohm R.A."/>
            <person name="Bhattacharya S.S."/>
            <person name="Shirouzu T."/>
            <person name="Yoshinaga Y."/>
            <person name="Martin F.M."/>
            <person name="Grigoriev I.V."/>
            <person name="Hibbett D.S."/>
        </authorList>
    </citation>
    <scope>NUCLEOTIDE SEQUENCE [LARGE SCALE GENOMIC DNA]</scope>
    <source>
        <strain evidence="1 2">HHB9708</strain>
    </source>
</reference>
<dbReference type="AlphaFoldDB" id="A0A164MC41"/>
<evidence type="ECO:0000313" key="1">
    <source>
        <dbReference type="EMBL" id="KZS86570.1"/>
    </source>
</evidence>
<accession>A0A164MC41</accession>
<gene>
    <name evidence="1" type="ORF">SISNIDRAFT_471689</name>
</gene>
<evidence type="ECO:0000313" key="2">
    <source>
        <dbReference type="Proteomes" id="UP000076722"/>
    </source>
</evidence>
<organism evidence="1 2">
    <name type="scientific">Sistotremastrum niveocremeum HHB9708</name>
    <dbReference type="NCBI Taxonomy" id="1314777"/>
    <lineage>
        <taxon>Eukaryota</taxon>
        <taxon>Fungi</taxon>
        <taxon>Dikarya</taxon>
        <taxon>Basidiomycota</taxon>
        <taxon>Agaricomycotina</taxon>
        <taxon>Agaricomycetes</taxon>
        <taxon>Sistotremastrales</taxon>
        <taxon>Sistotremastraceae</taxon>
        <taxon>Sertulicium</taxon>
        <taxon>Sertulicium niveocremeum</taxon>
    </lineage>
</organism>